<keyword evidence="2" id="KW-1185">Reference proteome</keyword>
<dbReference type="RefSeq" id="WP_012635267.1">
    <property type="nucleotide sequence ID" value="NC_011899.1"/>
</dbReference>
<proteinExistence type="predicted"/>
<sequence length="58" mass="6487">MWQVVHIATTEGEAKEIKDKLTAEGFLVKLESMSEGGFQIKVPEVEAEDVHQFLNDAL</sequence>
<evidence type="ECO:0000313" key="2">
    <source>
        <dbReference type="Proteomes" id="UP000000719"/>
    </source>
</evidence>
<accession>B8D1K2</accession>
<dbReference type="EMBL" id="CP001098">
    <property type="protein sequence ID" value="ACL69079.1"/>
    <property type="molecule type" value="Genomic_DNA"/>
</dbReference>
<dbReference type="Proteomes" id="UP000000719">
    <property type="component" value="Chromosome"/>
</dbReference>
<name>B8D1K2_HALOH</name>
<dbReference type="KEGG" id="hor:Hore_03180"/>
<evidence type="ECO:0000313" key="1">
    <source>
        <dbReference type="EMBL" id="ACL69079.1"/>
    </source>
</evidence>
<organism evidence="1 2">
    <name type="scientific">Halothermothrix orenii (strain H 168 / OCM 544 / DSM 9562)</name>
    <dbReference type="NCBI Taxonomy" id="373903"/>
    <lineage>
        <taxon>Bacteria</taxon>
        <taxon>Bacillati</taxon>
        <taxon>Bacillota</taxon>
        <taxon>Clostridia</taxon>
        <taxon>Halanaerobiales</taxon>
        <taxon>Halothermotrichaceae</taxon>
        <taxon>Halothermothrix</taxon>
    </lineage>
</organism>
<dbReference type="OrthoDB" id="1684603at2"/>
<reference evidence="1 2" key="1">
    <citation type="journal article" date="2009" name="PLoS ONE">
        <title>Genome analysis of the anaerobic thermohalophilic bacterium Halothermothrix orenii.</title>
        <authorList>
            <person name="Mavromatis K."/>
            <person name="Ivanova N."/>
            <person name="Anderson I."/>
            <person name="Lykidis A."/>
            <person name="Hooper S.D."/>
            <person name="Sun H."/>
            <person name="Kunin V."/>
            <person name="Lapidus A."/>
            <person name="Hugenholtz P."/>
            <person name="Patel B."/>
            <person name="Kyrpides N.C."/>
        </authorList>
    </citation>
    <scope>NUCLEOTIDE SEQUENCE [LARGE SCALE GENOMIC DNA]</scope>
    <source>
        <strain evidence="2">H 168 / OCM 544 / DSM 9562</strain>
    </source>
</reference>
<dbReference type="AlphaFoldDB" id="B8D1K2"/>
<evidence type="ECO:0008006" key="3">
    <source>
        <dbReference type="Google" id="ProtNLM"/>
    </source>
</evidence>
<protein>
    <recommendedName>
        <fullName evidence="3">Glutamate decarboxylase</fullName>
    </recommendedName>
</protein>
<gene>
    <name evidence="1" type="ordered locus">Hore_03180</name>
</gene>
<dbReference type="HOGENOM" id="CLU_207049_1_0_9"/>
<dbReference type="STRING" id="373903.Hore_03180"/>